<accession>A0A2V5K9M7</accession>
<dbReference type="RefSeq" id="WP_110838730.1">
    <property type="nucleotide sequence ID" value="NZ_QJVJ01000002.1"/>
</dbReference>
<proteinExistence type="predicted"/>
<feature type="region of interest" description="Disordered" evidence="1">
    <location>
        <begin position="1"/>
        <end position="29"/>
    </location>
</feature>
<evidence type="ECO:0008006" key="4">
    <source>
        <dbReference type="Google" id="ProtNLM"/>
    </source>
</evidence>
<evidence type="ECO:0000313" key="3">
    <source>
        <dbReference type="Proteomes" id="UP000247476"/>
    </source>
</evidence>
<dbReference type="OrthoDB" id="100605at2"/>
<sequence>MANRPHGIVDRNVGDRSIGQQRKMEKDKGKSMMKLHYSMAHEPLLELSTRDALIANMKKAGIEKIWIAAFYSGDMVDLEELKQAKAYAEQNGLEVGALTIPIGHPGNSLNPEDPDSKLQIPKHWHYRINKKGETAYYCGAIDACLIEDNGKAAMLLRDAGFTEVFLDDDLRVGNLNGNIEGCYCDACVAEFNAIYRRQETRETLSVQMADRRDPALMKDWVAFQCDKVTAVMKATDIEGVQPGIMVMHFGDERHGIDIPAIREQIPNTLFRVGEHQFNDRKFANPYAKGEEMLGIAYHLNFIDKPFAYSETTVFPPRSLKEHHLVYKAKLAIAAGLENILFMSGTWAMDDSYWEAIAAALPVLRAFDKDCADGERTYPVHLAYGTHGAYAEPIIPTSLPVLAGLPVKPLRADQCDDDGELLLFFGDYELTREWQAKLPHYKQVMFDQKAALKNKAAIEALKATASNLVCWDHEATSRPDAAEVSLLQAWIAQEAREFPHIVEGDHIGLVWLKNSGKVILYNLLETENQGAVEMSGRKHPVRLKPLSFAVLSRAGSLAEYDTEIELYK</sequence>
<reference evidence="2 3" key="1">
    <citation type="submission" date="2018-05" db="EMBL/GenBank/DDBJ databases">
        <title>Paenibacillus flagellatus sp. nov., isolated from selenium mineral soil.</title>
        <authorList>
            <person name="Dai X."/>
        </authorList>
    </citation>
    <scope>NUCLEOTIDE SEQUENCE [LARGE SCALE GENOMIC DNA]</scope>
    <source>
        <strain evidence="2 3">DXL2</strain>
    </source>
</reference>
<dbReference type="EMBL" id="QJVJ01000002">
    <property type="protein sequence ID" value="PYI56201.1"/>
    <property type="molecule type" value="Genomic_DNA"/>
</dbReference>
<name>A0A2V5K9M7_9BACL</name>
<gene>
    <name evidence="2" type="ORF">DLM86_04215</name>
</gene>
<organism evidence="2 3">
    <name type="scientific">Paenibacillus flagellatus</name>
    <dbReference type="NCBI Taxonomy" id="2211139"/>
    <lineage>
        <taxon>Bacteria</taxon>
        <taxon>Bacillati</taxon>
        <taxon>Bacillota</taxon>
        <taxon>Bacilli</taxon>
        <taxon>Bacillales</taxon>
        <taxon>Paenibacillaceae</taxon>
        <taxon>Paenibacillus</taxon>
    </lineage>
</organism>
<dbReference type="Proteomes" id="UP000247476">
    <property type="component" value="Unassembled WGS sequence"/>
</dbReference>
<evidence type="ECO:0000313" key="2">
    <source>
        <dbReference type="EMBL" id="PYI56201.1"/>
    </source>
</evidence>
<evidence type="ECO:0000256" key="1">
    <source>
        <dbReference type="SAM" id="MobiDB-lite"/>
    </source>
</evidence>
<dbReference type="AlphaFoldDB" id="A0A2V5K9M7"/>
<keyword evidence="3" id="KW-1185">Reference proteome</keyword>
<protein>
    <recommendedName>
        <fullName evidence="4">Beta-galactosidase trimerisation domain-containing protein</fullName>
    </recommendedName>
</protein>
<comment type="caution">
    <text evidence="2">The sequence shown here is derived from an EMBL/GenBank/DDBJ whole genome shotgun (WGS) entry which is preliminary data.</text>
</comment>